<dbReference type="RefSeq" id="XP_017772047.1">
    <property type="nucleotide sequence ID" value="XM_017916558.1"/>
</dbReference>
<keyword evidence="1" id="KW-1185">Reference proteome</keyword>
<accession>A0ABM1MBU7</accession>
<dbReference type="Proteomes" id="UP000695000">
    <property type="component" value="Unplaced"/>
</dbReference>
<organism evidence="1 2">
    <name type="scientific">Nicrophorus vespilloides</name>
    <name type="common">Boreal carrion beetle</name>
    <dbReference type="NCBI Taxonomy" id="110193"/>
    <lineage>
        <taxon>Eukaryota</taxon>
        <taxon>Metazoa</taxon>
        <taxon>Ecdysozoa</taxon>
        <taxon>Arthropoda</taxon>
        <taxon>Hexapoda</taxon>
        <taxon>Insecta</taxon>
        <taxon>Pterygota</taxon>
        <taxon>Neoptera</taxon>
        <taxon>Endopterygota</taxon>
        <taxon>Coleoptera</taxon>
        <taxon>Polyphaga</taxon>
        <taxon>Staphyliniformia</taxon>
        <taxon>Silphidae</taxon>
        <taxon>Nicrophorinae</taxon>
        <taxon>Nicrophorus</taxon>
    </lineage>
</organism>
<evidence type="ECO:0000313" key="1">
    <source>
        <dbReference type="Proteomes" id="UP000695000"/>
    </source>
</evidence>
<gene>
    <name evidence="2" type="primary">LOC108559313</name>
</gene>
<evidence type="ECO:0000313" key="2">
    <source>
        <dbReference type="RefSeq" id="XP_017772047.1"/>
    </source>
</evidence>
<protein>
    <submittedName>
        <fullName evidence="2">Uncharacterized protein LOC108559313</fullName>
    </submittedName>
</protein>
<dbReference type="GeneID" id="108559313"/>
<proteinExistence type="predicted"/>
<sequence>MGPSLLKGYFGLADSLYLQHNETFLPALRRCTTIEDVCYAFEKHKTILSEHITDVWEKSLELYEQNFSKIINVNKEYYDLPGTLIKDFLMAMRAFCVQKELSERWKDEMSRTCKLLFQIYTQIEYIKAGLNRIQGHKINLKEAGYVLFMERCYVSDILKRRYLDVFLTQKFLIVTEFDGKWYNCLDSIPIECFEIIVKPGKTTMQVNFGNANRKLYKLNFMDKKVFDRALSSFPSNNIVERK</sequence>
<reference evidence="2" key="1">
    <citation type="submission" date="2025-08" db="UniProtKB">
        <authorList>
            <consortium name="RefSeq"/>
        </authorList>
    </citation>
    <scope>IDENTIFICATION</scope>
    <source>
        <tissue evidence="2">Whole Larva</tissue>
    </source>
</reference>
<name>A0ABM1MBU7_NICVS</name>